<dbReference type="SMART" id="SM00408">
    <property type="entry name" value="IGc2"/>
    <property type="match status" value="3"/>
</dbReference>
<proteinExistence type="predicted"/>
<evidence type="ECO:0000313" key="5">
    <source>
        <dbReference type="EMBL" id="OQR72955.1"/>
    </source>
</evidence>
<dbReference type="EMBL" id="MNPL01010752">
    <property type="protein sequence ID" value="OQR72955.1"/>
    <property type="molecule type" value="Genomic_DNA"/>
</dbReference>
<dbReference type="PROSITE" id="PS50835">
    <property type="entry name" value="IG_LIKE"/>
    <property type="match status" value="3"/>
</dbReference>
<evidence type="ECO:0000256" key="2">
    <source>
        <dbReference type="ARBA" id="ARBA00023157"/>
    </source>
</evidence>
<keyword evidence="6" id="KW-1185">Reference proteome</keyword>
<dbReference type="FunFam" id="2.60.40.10:FF:000324">
    <property type="entry name" value="Down syndrome cell adhesion molecule, isoform D"/>
    <property type="match status" value="1"/>
</dbReference>
<dbReference type="Pfam" id="PF13927">
    <property type="entry name" value="Ig_3"/>
    <property type="match status" value="2"/>
</dbReference>
<feature type="domain" description="Ig-like" evidence="4">
    <location>
        <begin position="152"/>
        <end position="242"/>
    </location>
</feature>
<accession>A0A1V9XHE4</accession>
<dbReference type="PANTHER" id="PTHR45080">
    <property type="entry name" value="CONTACTIN 5"/>
    <property type="match status" value="1"/>
</dbReference>
<evidence type="ECO:0000313" key="6">
    <source>
        <dbReference type="Proteomes" id="UP000192247"/>
    </source>
</evidence>
<comment type="caution">
    <text evidence="5">The sequence shown here is derived from an EMBL/GenBank/DDBJ whole genome shotgun (WGS) entry which is preliminary data.</text>
</comment>
<keyword evidence="2" id="KW-1015">Disulfide bond</keyword>
<gene>
    <name evidence="5" type="ORF">BIW11_10050</name>
</gene>
<dbReference type="GO" id="GO:0005886">
    <property type="term" value="C:plasma membrane"/>
    <property type="evidence" value="ECO:0007669"/>
    <property type="project" value="TreeGrafter"/>
</dbReference>
<dbReference type="Proteomes" id="UP000192247">
    <property type="component" value="Unassembled WGS sequence"/>
</dbReference>
<dbReference type="PANTHER" id="PTHR45080:SF8">
    <property type="entry name" value="IG-LIKE DOMAIN-CONTAINING PROTEIN"/>
    <property type="match status" value="1"/>
</dbReference>
<dbReference type="PIRSF" id="PIRSF000615">
    <property type="entry name" value="TyrPK_CSF1-R"/>
    <property type="match status" value="1"/>
</dbReference>
<dbReference type="GO" id="GO:0030424">
    <property type="term" value="C:axon"/>
    <property type="evidence" value="ECO:0007669"/>
    <property type="project" value="TreeGrafter"/>
</dbReference>
<dbReference type="InterPro" id="IPR013783">
    <property type="entry name" value="Ig-like_fold"/>
</dbReference>
<dbReference type="GO" id="GO:0043025">
    <property type="term" value="C:neuronal cell body"/>
    <property type="evidence" value="ECO:0007669"/>
    <property type="project" value="TreeGrafter"/>
</dbReference>
<keyword evidence="1" id="KW-0732">Signal</keyword>
<keyword evidence="3" id="KW-0393">Immunoglobulin domain</keyword>
<feature type="non-terminal residue" evidence="5">
    <location>
        <position position="384"/>
    </location>
</feature>
<protein>
    <submittedName>
        <fullName evidence="5">Down syndrome cell adhesion molecule-like</fullName>
    </submittedName>
</protein>
<organism evidence="5 6">
    <name type="scientific">Tropilaelaps mercedesae</name>
    <dbReference type="NCBI Taxonomy" id="418985"/>
    <lineage>
        <taxon>Eukaryota</taxon>
        <taxon>Metazoa</taxon>
        <taxon>Ecdysozoa</taxon>
        <taxon>Arthropoda</taxon>
        <taxon>Chelicerata</taxon>
        <taxon>Arachnida</taxon>
        <taxon>Acari</taxon>
        <taxon>Parasitiformes</taxon>
        <taxon>Mesostigmata</taxon>
        <taxon>Gamasina</taxon>
        <taxon>Dermanyssoidea</taxon>
        <taxon>Laelapidae</taxon>
        <taxon>Tropilaelaps</taxon>
    </lineage>
</organism>
<dbReference type="AlphaFoldDB" id="A0A1V9XHE4"/>
<dbReference type="GO" id="GO:0007156">
    <property type="term" value="P:homophilic cell adhesion via plasma membrane adhesion molecules"/>
    <property type="evidence" value="ECO:0007669"/>
    <property type="project" value="TreeGrafter"/>
</dbReference>
<dbReference type="InterPro" id="IPR050958">
    <property type="entry name" value="Cell_Adh-Cytoskel_Orgn"/>
</dbReference>
<dbReference type="Gene3D" id="2.60.40.10">
    <property type="entry name" value="Immunoglobulins"/>
    <property type="match status" value="3"/>
</dbReference>
<dbReference type="InterPro" id="IPR003598">
    <property type="entry name" value="Ig_sub2"/>
</dbReference>
<dbReference type="STRING" id="418985.A0A1V9XHE4"/>
<dbReference type="GO" id="GO:0050808">
    <property type="term" value="P:synapse organization"/>
    <property type="evidence" value="ECO:0007669"/>
    <property type="project" value="TreeGrafter"/>
</dbReference>
<dbReference type="InParanoid" id="A0A1V9XHE4"/>
<name>A0A1V9XHE4_9ACAR</name>
<sequence length="384" mass="41861">MCYSKPILRNEGTRAIIWHALQISRRKAVLKVLFGRTVSPVIRRTFSAKVFERTVIRGNTGVLRCHISDADRTYIQVKTWLVNSFRLNVGSVGVHGKYSVLANGGDLHIRNVDSNDAAASYECIAQHALTQETALSLAGKKIVVRESVSKAPLITDSHRHVRTKRGATVELPCIAQAVPPPSYQWFRRLKRQSVPIPVVPGGRVSQHDGTLYIHQANTDDAGTYQCHANNSMGMDTTETELTVTDTLHALIAPRVYRAELGGSVLLNCTVRGTPVLRVEWLHNQRPVHSQYAGGAPGAPGVTGGTGLHDPSGVSFTYSISNARQEHKGVYQCFAYNDEESAQASAILDITDEPPVLIETFEEITTGPGPSVSLKCIASGRPLPQ</sequence>
<evidence type="ECO:0000256" key="3">
    <source>
        <dbReference type="ARBA" id="ARBA00023319"/>
    </source>
</evidence>
<dbReference type="SUPFAM" id="SSF48726">
    <property type="entry name" value="Immunoglobulin"/>
    <property type="match status" value="3"/>
</dbReference>
<dbReference type="OrthoDB" id="6481371at2759"/>
<dbReference type="SMART" id="SM00409">
    <property type="entry name" value="IG"/>
    <property type="match status" value="3"/>
</dbReference>
<dbReference type="InterPro" id="IPR036179">
    <property type="entry name" value="Ig-like_dom_sf"/>
</dbReference>
<feature type="domain" description="Ig-like" evidence="4">
    <location>
        <begin position="261"/>
        <end position="348"/>
    </location>
</feature>
<evidence type="ECO:0000259" key="4">
    <source>
        <dbReference type="PROSITE" id="PS50835"/>
    </source>
</evidence>
<feature type="domain" description="Ig-like" evidence="4">
    <location>
        <begin position="40"/>
        <end position="136"/>
    </location>
</feature>
<reference evidence="5 6" key="1">
    <citation type="journal article" date="2017" name="Gigascience">
        <title>Draft genome of the honey bee ectoparasitic mite, Tropilaelaps mercedesae, is shaped by the parasitic life history.</title>
        <authorList>
            <person name="Dong X."/>
            <person name="Armstrong S.D."/>
            <person name="Xia D."/>
            <person name="Makepeace B.L."/>
            <person name="Darby A.C."/>
            <person name="Kadowaki T."/>
        </authorList>
    </citation>
    <scope>NUCLEOTIDE SEQUENCE [LARGE SCALE GENOMIC DNA]</scope>
    <source>
        <strain evidence="5">Wuxi-XJTLU</strain>
    </source>
</reference>
<dbReference type="InterPro" id="IPR003599">
    <property type="entry name" value="Ig_sub"/>
</dbReference>
<dbReference type="InterPro" id="IPR007110">
    <property type="entry name" value="Ig-like_dom"/>
</dbReference>
<dbReference type="GO" id="GO:0008046">
    <property type="term" value="F:axon guidance receptor activity"/>
    <property type="evidence" value="ECO:0007669"/>
    <property type="project" value="TreeGrafter"/>
</dbReference>
<evidence type="ECO:0000256" key="1">
    <source>
        <dbReference type="ARBA" id="ARBA00022729"/>
    </source>
</evidence>